<comment type="caution">
    <text evidence="1">The sequence shown here is derived from an EMBL/GenBank/DDBJ whole genome shotgun (WGS) entry which is preliminary data.</text>
</comment>
<dbReference type="EMBL" id="SJPN01000026">
    <property type="protein sequence ID" value="TWT89230.1"/>
    <property type="molecule type" value="Genomic_DNA"/>
</dbReference>
<keyword evidence="2" id="KW-1185">Reference proteome</keyword>
<gene>
    <name evidence="1" type="ORF">Pla52n_68640</name>
</gene>
<sequence>MTGFDTQIKQIHRGIKMERVFGDVSRERFWCDVHDRCPMQRRLPLDDEFSSQFRLVDGCIDVIDQVVD</sequence>
<evidence type="ECO:0000313" key="1">
    <source>
        <dbReference type="EMBL" id="TWT89230.1"/>
    </source>
</evidence>
<organism evidence="1 2">
    <name type="scientific">Stieleria varia</name>
    <dbReference type="NCBI Taxonomy" id="2528005"/>
    <lineage>
        <taxon>Bacteria</taxon>
        <taxon>Pseudomonadati</taxon>
        <taxon>Planctomycetota</taxon>
        <taxon>Planctomycetia</taxon>
        <taxon>Pirellulales</taxon>
        <taxon>Pirellulaceae</taxon>
        <taxon>Stieleria</taxon>
    </lineage>
</organism>
<dbReference type="AlphaFoldDB" id="A0A5C5ZPS6"/>
<name>A0A5C5ZPS6_9BACT</name>
<accession>A0A5C5ZPS6</accession>
<proteinExistence type="predicted"/>
<dbReference type="Proteomes" id="UP000320176">
    <property type="component" value="Unassembled WGS sequence"/>
</dbReference>
<reference evidence="1 2" key="1">
    <citation type="submission" date="2019-02" db="EMBL/GenBank/DDBJ databases">
        <title>Deep-cultivation of Planctomycetes and their phenomic and genomic characterization uncovers novel biology.</title>
        <authorList>
            <person name="Wiegand S."/>
            <person name="Jogler M."/>
            <person name="Boedeker C."/>
            <person name="Pinto D."/>
            <person name="Vollmers J."/>
            <person name="Rivas-Marin E."/>
            <person name="Kohn T."/>
            <person name="Peeters S.H."/>
            <person name="Heuer A."/>
            <person name="Rast P."/>
            <person name="Oberbeckmann S."/>
            <person name="Bunk B."/>
            <person name="Jeske O."/>
            <person name="Meyerdierks A."/>
            <person name="Storesund J.E."/>
            <person name="Kallscheuer N."/>
            <person name="Luecker S."/>
            <person name="Lage O.M."/>
            <person name="Pohl T."/>
            <person name="Merkel B.J."/>
            <person name="Hornburger P."/>
            <person name="Mueller R.-W."/>
            <person name="Bruemmer F."/>
            <person name="Labrenz M."/>
            <person name="Spormann A.M."/>
            <person name="Op Den Camp H."/>
            <person name="Overmann J."/>
            <person name="Amann R."/>
            <person name="Jetten M.S.M."/>
            <person name="Mascher T."/>
            <person name="Medema M.H."/>
            <person name="Devos D.P."/>
            <person name="Kaster A.-K."/>
            <person name="Ovreas L."/>
            <person name="Rohde M."/>
            <person name="Galperin M.Y."/>
            <person name="Jogler C."/>
        </authorList>
    </citation>
    <scope>NUCLEOTIDE SEQUENCE [LARGE SCALE GENOMIC DNA]</scope>
    <source>
        <strain evidence="1 2">Pla52n</strain>
    </source>
</reference>
<evidence type="ECO:0000313" key="2">
    <source>
        <dbReference type="Proteomes" id="UP000320176"/>
    </source>
</evidence>
<protein>
    <submittedName>
        <fullName evidence="1">Uncharacterized protein</fullName>
    </submittedName>
</protein>